<gene>
    <name evidence="2" type="primary">EJO2</name>
</gene>
<feature type="chain" id="PRO_5004260718" evidence="1">
    <location>
        <begin position="18"/>
        <end position="252"/>
    </location>
</feature>
<organism evidence="2">
    <name type="scientific">Eriocheir sinensis</name>
    <name type="common">Chinese mitten crab</name>
    <dbReference type="NCBI Taxonomy" id="95602"/>
    <lineage>
        <taxon>Eukaryota</taxon>
        <taxon>Metazoa</taxon>
        <taxon>Ecdysozoa</taxon>
        <taxon>Arthropoda</taxon>
        <taxon>Crustacea</taxon>
        <taxon>Multicrustacea</taxon>
        <taxon>Malacostraca</taxon>
        <taxon>Eumalacostraca</taxon>
        <taxon>Eucarida</taxon>
        <taxon>Decapoda</taxon>
        <taxon>Pleocyemata</taxon>
        <taxon>Brachyura</taxon>
        <taxon>Eubrachyura</taxon>
        <taxon>Grapsoidea</taxon>
        <taxon>Varunidae</taxon>
        <taxon>Eriocheir</taxon>
    </lineage>
</organism>
<dbReference type="SUPFAM" id="SSF56436">
    <property type="entry name" value="C-type lectin-like"/>
    <property type="match status" value="1"/>
</dbReference>
<reference evidence="2" key="1">
    <citation type="submission" date="2002-11" db="EMBL/GenBank/DDBJ databases">
        <title>Cloning of novel genes related to the ovary development of Eriocheir sinensis.</title>
        <authorList>
            <person name="Ma C."/>
            <person name="Zhou K."/>
            <person name="Guo Y."/>
        </authorList>
    </citation>
    <scope>NUCLEOTIDE SEQUENCE</scope>
    <source>
        <tissue evidence="2">Ovary</tissue>
    </source>
</reference>
<sequence length="252" mass="28144">MWCSILLAAVMVAAAGGQSRFSYDGTPLGDDVVVGSGQRQQFFASRQPRPQQLFVQERPQQVFVQQQPQPQVFVQPEPQQVFVQPQPRPMFQMLPSFSQQAAVIQSVQPQVSSACPATYSLVHTTYQGRVYHFSWCNLPGHGFSQSAARDYCRGLGEVTVMNRRGSFDLYSVDRTTDFDYFFELLLQHQIPSVWTRDLASTAPYEIRGSITRSGDSTAGQDCLSLEASTDGLFLLQDSCSDRKAAVCVAHWQ</sequence>
<proteinExistence type="evidence at transcript level"/>
<dbReference type="AlphaFoldDB" id="Q5QKR1"/>
<evidence type="ECO:0000313" key="2">
    <source>
        <dbReference type="EMBL" id="AAO73306.1"/>
    </source>
</evidence>
<dbReference type="Allergome" id="11852">
    <property type="allergen name" value="Eri s 2"/>
</dbReference>
<name>Q5QKR1_ERISI</name>
<feature type="signal peptide" evidence="1">
    <location>
        <begin position="1"/>
        <end position="17"/>
    </location>
</feature>
<dbReference type="EMBL" id="AY185918">
    <property type="protein sequence ID" value="AAO73306.1"/>
    <property type="molecule type" value="mRNA"/>
</dbReference>
<dbReference type="InterPro" id="IPR016187">
    <property type="entry name" value="CTDL_fold"/>
</dbReference>
<dbReference type="OrthoDB" id="6399541at2759"/>
<protein>
    <submittedName>
        <fullName evidence="2">Ovary development-related protein</fullName>
    </submittedName>
</protein>
<evidence type="ECO:0000256" key="1">
    <source>
        <dbReference type="SAM" id="SignalP"/>
    </source>
</evidence>
<accession>Q5QKR1</accession>
<keyword evidence="1" id="KW-0732">Signal</keyword>